<dbReference type="Proteomes" id="UP000219329">
    <property type="component" value="Unassembled WGS sequence"/>
</dbReference>
<sequence>MEEIFLQKSKSIEVMLEQLTPEMIERIKSAIEIGKWPDGSSVKAEQLEHCMQLLILYEARTLSASERTGSKLKNCYSGSHSESEVILELRDDNNGETG</sequence>
<evidence type="ECO:0000313" key="2">
    <source>
        <dbReference type="Proteomes" id="UP000219329"/>
    </source>
</evidence>
<evidence type="ECO:0008006" key="3">
    <source>
        <dbReference type="Google" id="ProtNLM"/>
    </source>
</evidence>
<comment type="caution">
    <text evidence="1">The sequence shown here is derived from an EMBL/GenBank/DDBJ whole genome shotgun (WGS) entry which is preliminary data.</text>
</comment>
<dbReference type="Pfam" id="PF07023">
    <property type="entry name" value="DUF1315"/>
    <property type="match status" value="1"/>
</dbReference>
<evidence type="ECO:0000313" key="1">
    <source>
        <dbReference type="EMBL" id="PDH35346.1"/>
    </source>
</evidence>
<dbReference type="AlphaFoldDB" id="A0A2A5WGT0"/>
<dbReference type="InterPro" id="IPR009749">
    <property type="entry name" value="DUF1315"/>
</dbReference>
<reference evidence="1 2" key="1">
    <citation type="submission" date="2017-08" db="EMBL/GenBank/DDBJ databases">
        <title>Fine stratification of microbial communities through a metagenomic profile of the photic zone.</title>
        <authorList>
            <person name="Haro-Moreno J.M."/>
            <person name="Lopez-Perez M."/>
            <person name="De La Torre J."/>
            <person name="Picazo A."/>
            <person name="Camacho A."/>
            <person name="Rodriguez-Valera F."/>
        </authorList>
    </citation>
    <scope>NUCLEOTIDE SEQUENCE [LARGE SCALE GENOMIC DNA]</scope>
    <source>
        <strain evidence="1">MED-G28</strain>
    </source>
</reference>
<protein>
    <recommendedName>
        <fullName evidence="3">DUF1315 domain-containing protein</fullName>
    </recommendedName>
</protein>
<gene>
    <name evidence="1" type="ORF">CNF02_01135</name>
</gene>
<dbReference type="EMBL" id="NTJZ01000001">
    <property type="protein sequence ID" value="PDH35346.1"/>
    <property type="molecule type" value="Genomic_DNA"/>
</dbReference>
<accession>A0A2A5WGT0</accession>
<name>A0A2A5WGT0_9GAMM</name>
<organism evidence="1 2">
    <name type="scientific">OM182 bacterium MED-G28</name>
    <dbReference type="NCBI Taxonomy" id="1986256"/>
    <lineage>
        <taxon>Bacteria</taxon>
        <taxon>Pseudomonadati</taxon>
        <taxon>Pseudomonadota</taxon>
        <taxon>Gammaproteobacteria</taxon>
        <taxon>OMG group</taxon>
        <taxon>OM182 clade</taxon>
    </lineage>
</organism>
<proteinExistence type="predicted"/>